<keyword evidence="3" id="KW-1185">Reference proteome</keyword>
<dbReference type="PANTHER" id="PTHR13812">
    <property type="entry name" value="KETIMINE REDUCTASE MU-CRYSTALLIN"/>
    <property type="match status" value="1"/>
</dbReference>
<comment type="caution">
    <text evidence="2">The sequence shown here is derived from an EMBL/GenBank/DDBJ whole genome shotgun (WGS) entry which is preliminary data.</text>
</comment>
<dbReference type="SUPFAM" id="SSF51735">
    <property type="entry name" value="NAD(P)-binding Rossmann-fold domains"/>
    <property type="match status" value="1"/>
</dbReference>
<dbReference type="Proteomes" id="UP001593940">
    <property type="component" value="Unassembled WGS sequence"/>
</dbReference>
<evidence type="ECO:0000313" key="2">
    <source>
        <dbReference type="EMBL" id="MFC1455502.1"/>
    </source>
</evidence>
<proteinExistence type="inferred from homology"/>
<accession>A0ABV6Y2K4</accession>
<dbReference type="Pfam" id="PF02423">
    <property type="entry name" value="OCD_Mu_crystall"/>
    <property type="match status" value="1"/>
</dbReference>
<dbReference type="InterPro" id="IPR003462">
    <property type="entry name" value="ODC_Mu_crystall"/>
</dbReference>
<dbReference type="RefSeq" id="WP_377028687.1">
    <property type="nucleotide sequence ID" value="NZ_JBHOMY010000004.1"/>
</dbReference>
<dbReference type="Gene3D" id="3.30.1780.10">
    <property type="entry name" value="ornithine cyclodeaminase, domain 1"/>
    <property type="match status" value="1"/>
</dbReference>
<sequence length="315" mass="33351">MKFVDADMVHRLLDYPGLVEALRVAHKGTSPKSDASVMDEPAGGDNKFVSLVAWAAQAVIAVKLVGVFPSNLALEPPQPSVQGLVAVFDGKTGAPVLAADGAALTFRKTAADSALGASFLAREDADVLLVIGAGGLAPHVILAHTSVRPSIKRVLIWNRTPARAEALAREMQIAGVSISAVHDLEAALPEADVISCVTMSTAPLVKGALLKKGAHVDLIGAYLPTMREADDETIQRARVFVDTRVGMEGAGDLFQPVERGLFAWTDIQADHFELCTGTKTGRKDQSEITVFKNVGGGHLDLFTARYLRDGLQQVA</sequence>
<dbReference type="PANTHER" id="PTHR13812:SF19">
    <property type="entry name" value="KETIMINE REDUCTASE MU-CRYSTALLIN"/>
    <property type="match status" value="1"/>
</dbReference>
<dbReference type="InterPro" id="IPR023401">
    <property type="entry name" value="ODC_N"/>
</dbReference>
<comment type="similarity">
    <text evidence="1">Belongs to the ornithine cyclodeaminase/mu-crystallin family.</text>
</comment>
<dbReference type="NCBIfam" id="NF004793">
    <property type="entry name" value="PRK06141.1"/>
    <property type="match status" value="1"/>
</dbReference>
<organism evidence="2 3">
    <name type="scientific">Microvirga arabica</name>
    <dbReference type="NCBI Taxonomy" id="1128671"/>
    <lineage>
        <taxon>Bacteria</taxon>
        <taxon>Pseudomonadati</taxon>
        <taxon>Pseudomonadota</taxon>
        <taxon>Alphaproteobacteria</taxon>
        <taxon>Hyphomicrobiales</taxon>
        <taxon>Methylobacteriaceae</taxon>
        <taxon>Microvirga</taxon>
    </lineage>
</organism>
<name>A0ABV6Y2K4_9HYPH</name>
<evidence type="ECO:0000256" key="1">
    <source>
        <dbReference type="ARBA" id="ARBA00008903"/>
    </source>
</evidence>
<dbReference type="InterPro" id="IPR036291">
    <property type="entry name" value="NAD(P)-bd_dom_sf"/>
</dbReference>
<dbReference type="Gene3D" id="3.40.50.720">
    <property type="entry name" value="NAD(P)-binding Rossmann-like Domain"/>
    <property type="match status" value="1"/>
</dbReference>
<dbReference type="PIRSF" id="PIRSF001439">
    <property type="entry name" value="CryM"/>
    <property type="match status" value="1"/>
</dbReference>
<protein>
    <submittedName>
        <fullName evidence="2">Ornithine cyclodeaminase family protein</fullName>
    </submittedName>
</protein>
<gene>
    <name evidence="2" type="ORF">ACETIH_01870</name>
</gene>
<dbReference type="EMBL" id="JBHOMY010000004">
    <property type="protein sequence ID" value="MFC1455502.1"/>
    <property type="molecule type" value="Genomic_DNA"/>
</dbReference>
<evidence type="ECO:0000313" key="3">
    <source>
        <dbReference type="Proteomes" id="UP001593940"/>
    </source>
</evidence>
<reference evidence="2 3" key="1">
    <citation type="submission" date="2024-09" db="EMBL/GenBank/DDBJ databases">
        <title>Nodulacao em especies de Leguminosae Basais da Amazonia e Caracterizacao dos Rizobios e Bacterias Associadas aos Nodulos.</title>
        <authorList>
            <person name="Jambeiro I.C.A."/>
            <person name="Lopes I.S."/>
            <person name="Aguiar E.R.G.R."/>
            <person name="Santos A.F.J."/>
            <person name="Dos Santos J.M.F."/>
            <person name="Gross E."/>
        </authorList>
    </citation>
    <scope>NUCLEOTIDE SEQUENCE [LARGE SCALE GENOMIC DNA]</scope>
    <source>
        <strain evidence="2 3">BRUESC1165</strain>
    </source>
</reference>